<accession>A0ABS5QK65</accession>
<evidence type="ECO:0000313" key="1">
    <source>
        <dbReference type="EMBL" id="MBS8121645.1"/>
    </source>
</evidence>
<reference evidence="1 2" key="1">
    <citation type="journal article" date="2021" name="Nat. Commun.">
        <title>Reductive evolution and unique predatory mode in the CPR bacterium Vampirococcus lugosii.</title>
        <authorList>
            <person name="Moreira D."/>
            <person name="Zivanovic Y."/>
            <person name="Lopez-Archilla A.I."/>
            <person name="Iniesto M."/>
            <person name="Lopez-Garcia P."/>
        </authorList>
    </citation>
    <scope>NUCLEOTIDE SEQUENCE [LARGE SCALE GENOMIC DNA]</scope>
    <source>
        <strain evidence="1">Chiprana</strain>
    </source>
</reference>
<dbReference type="Proteomes" id="UP000680365">
    <property type="component" value="Unassembled WGS sequence"/>
</dbReference>
<evidence type="ECO:0000313" key="2">
    <source>
        <dbReference type="Proteomes" id="UP000680365"/>
    </source>
</evidence>
<dbReference type="EMBL" id="JAEDAM010000008">
    <property type="protein sequence ID" value="MBS8121645.1"/>
    <property type="molecule type" value="Genomic_DNA"/>
</dbReference>
<proteinExistence type="predicted"/>
<name>A0ABS5QK65_9BACT</name>
<dbReference type="RefSeq" id="WP_213348386.1">
    <property type="nucleotide sequence ID" value="NZ_JAEDAM010000008.1"/>
</dbReference>
<protein>
    <submittedName>
        <fullName evidence="1">Uncharacterized protein</fullName>
    </submittedName>
</protein>
<organism evidence="1 2">
    <name type="scientific">Candidatus Vampirococcus lugosii</name>
    <dbReference type="NCBI Taxonomy" id="2789015"/>
    <lineage>
        <taxon>Bacteria</taxon>
        <taxon>Candidatus Absconditibacteriota</taxon>
        <taxon>Vampirococcus</taxon>
    </lineage>
</organism>
<sequence>MNIFFVKSIGDINFLENNEFEENIKKLGIKKDVIDIFGLKGIYINEKNFEDIKDILPLMNGMFGKYYFIDSCIGDDNIILGKNIFDVEYDEKKLKDITENIENIKKDINSDKLITRTKKEEYFETIKESIYLIISFLIKTYFILTDTIENKEELEKIINSSSIEEFKANAYLINEVGFQKIELLTTRFEIISKQLSYFSLIMNQYFKNYIK</sequence>
<gene>
    <name evidence="1" type="ORF">VAMP_12n236</name>
</gene>
<comment type="caution">
    <text evidence="1">The sequence shown here is derived from an EMBL/GenBank/DDBJ whole genome shotgun (WGS) entry which is preliminary data.</text>
</comment>
<keyword evidence="2" id="KW-1185">Reference proteome</keyword>